<feature type="compositionally biased region" description="Polar residues" evidence="2">
    <location>
        <begin position="20"/>
        <end position="37"/>
    </location>
</feature>
<dbReference type="RefSeq" id="XP_004352012.1">
    <property type="nucleotide sequence ID" value="XM_004351960.1"/>
</dbReference>
<dbReference type="OrthoDB" id="10258877at2759"/>
<evidence type="ECO:0000313" key="4">
    <source>
        <dbReference type="EMBL" id="EGG15292.1"/>
    </source>
</evidence>
<evidence type="ECO:0000256" key="1">
    <source>
        <dbReference type="ARBA" id="ARBA00005913"/>
    </source>
</evidence>
<gene>
    <name evidence="4" type="ORF">DFA_10126</name>
</gene>
<evidence type="ECO:0000256" key="2">
    <source>
        <dbReference type="SAM" id="MobiDB-lite"/>
    </source>
</evidence>
<feature type="domain" description="KxDL" evidence="3">
    <location>
        <begin position="42"/>
        <end position="124"/>
    </location>
</feature>
<evidence type="ECO:0000259" key="3">
    <source>
        <dbReference type="Pfam" id="PF10241"/>
    </source>
</evidence>
<dbReference type="OMA" id="NDYSEQC"/>
<dbReference type="STRING" id="1054147.F4Q9C3"/>
<dbReference type="InterPro" id="IPR039843">
    <property type="entry name" value="KXD1-like"/>
</dbReference>
<keyword evidence="5" id="KW-1185">Reference proteome</keyword>
<dbReference type="PANTHER" id="PTHR13511:SF0">
    <property type="entry name" value="KXDL MOTIF-CONTAINING PROTEIN 1"/>
    <property type="match status" value="1"/>
</dbReference>
<dbReference type="EMBL" id="GL883026">
    <property type="protein sequence ID" value="EGG15292.1"/>
    <property type="molecule type" value="Genomic_DNA"/>
</dbReference>
<dbReference type="GO" id="GO:0032418">
    <property type="term" value="P:lysosome localization"/>
    <property type="evidence" value="ECO:0007669"/>
    <property type="project" value="TreeGrafter"/>
</dbReference>
<feature type="region of interest" description="Disordered" evidence="2">
    <location>
        <begin position="1"/>
        <end position="37"/>
    </location>
</feature>
<dbReference type="AlphaFoldDB" id="F4Q9C3"/>
<reference evidence="5" key="1">
    <citation type="journal article" date="2011" name="Genome Res.">
        <title>Phylogeny-wide analysis of social amoeba genomes highlights ancient origins for complex intercellular communication.</title>
        <authorList>
            <person name="Heidel A.J."/>
            <person name="Lawal H.M."/>
            <person name="Felder M."/>
            <person name="Schilde C."/>
            <person name="Helps N.R."/>
            <person name="Tunggal B."/>
            <person name="Rivero F."/>
            <person name="John U."/>
            <person name="Schleicher M."/>
            <person name="Eichinger L."/>
            <person name="Platzer M."/>
            <person name="Noegel A.A."/>
            <person name="Schaap P."/>
            <person name="Gloeckner G."/>
        </authorList>
    </citation>
    <scope>NUCLEOTIDE SEQUENCE [LARGE SCALE GENOMIC DNA]</scope>
    <source>
        <strain evidence="5">SH3</strain>
    </source>
</reference>
<accession>F4Q9C3</accession>
<organism evidence="4 5">
    <name type="scientific">Cavenderia fasciculata</name>
    <name type="common">Slime mold</name>
    <name type="synonym">Dictyostelium fasciculatum</name>
    <dbReference type="NCBI Taxonomy" id="261658"/>
    <lineage>
        <taxon>Eukaryota</taxon>
        <taxon>Amoebozoa</taxon>
        <taxon>Evosea</taxon>
        <taxon>Eumycetozoa</taxon>
        <taxon>Dictyostelia</taxon>
        <taxon>Acytosteliales</taxon>
        <taxon>Cavenderiaceae</taxon>
        <taxon>Cavenderia</taxon>
    </lineage>
</organism>
<dbReference type="PANTHER" id="PTHR13511">
    <property type="entry name" value="KXDL MOTIF-CONTAINING PROTEIN 1"/>
    <property type="match status" value="1"/>
</dbReference>
<dbReference type="GeneID" id="14867170"/>
<dbReference type="Pfam" id="PF10241">
    <property type="entry name" value="KxDL"/>
    <property type="match status" value="1"/>
</dbReference>
<feature type="compositionally biased region" description="Polar residues" evidence="2">
    <location>
        <begin position="1"/>
        <end position="11"/>
    </location>
</feature>
<name>F4Q9C3_CACFS</name>
<protein>
    <recommendedName>
        <fullName evidence="3">KxDL domain-containing protein</fullName>
    </recommendedName>
</protein>
<dbReference type="InterPro" id="IPR019371">
    <property type="entry name" value="KxDL_dom"/>
</dbReference>
<dbReference type="GO" id="GO:0099078">
    <property type="term" value="C:BORC complex"/>
    <property type="evidence" value="ECO:0007669"/>
    <property type="project" value="TreeGrafter"/>
</dbReference>
<dbReference type="Proteomes" id="UP000007797">
    <property type="component" value="Unassembled WGS sequence"/>
</dbReference>
<dbReference type="KEGG" id="dfa:DFA_10126"/>
<sequence>MENQDNHNQNSHNEDDQNQNREQTTMTTLQQPTASQTMTNEITNITSQNDIYNILSTQTEILTKQYETNNALQHFNEYSSQKYGQLSNDFEKHTKMLKDMKKDLDYIFRKTRQLQGLLNDKFPNIKVEQTTYIVEDD</sequence>
<evidence type="ECO:0000313" key="5">
    <source>
        <dbReference type="Proteomes" id="UP000007797"/>
    </source>
</evidence>
<proteinExistence type="inferred from homology"/>
<comment type="similarity">
    <text evidence="1">Belongs to the KXD1 family.</text>
</comment>